<sequence>PKEQEKTKIRTKILYKREEKDRVAILLAHQEEKKKANLYKSRRVQL</sequence>
<evidence type="ECO:0000313" key="2">
    <source>
        <dbReference type="Proteomes" id="UP000789702"/>
    </source>
</evidence>
<keyword evidence="2" id="KW-1185">Reference proteome</keyword>
<name>A0ACA9Q5P6_9GLOM</name>
<organism evidence="1 2">
    <name type="scientific">Dentiscutata heterogama</name>
    <dbReference type="NCBI Taxonomy" id="1316150"/>
    <lineage>
        <taxon>Eukaryota</taxon>
        <taxon>Fungi</taxon>
        <taxon>Fungi incertae sedis</taxon>
        <taxon>Mucoromycota</taxon>
        <taxon>Glomeromycotina</taxon>
        <taxon>Glomeromycetes</taxon>
        <taxon>Diversisporales</taxon>
        <taxon>Gigasporaceae</taxon>
        <taxon>Dentiscutata</taxon>
    </lineage>
</organism>
<reference evidence="1" key="1">
    <citation type="submission" date="2021-06" db="EMBL/GenBank/DDBJ databases">
        <authorList>
            <person name="Kallberg Y."/>
            <person name="Tangrot J."/>
            <person name="Rosling A."/>
        </authorList>
    </citation>
    <scope>NUCLEOTIDE SEQUENCE</scope>
    <source>
        <strain evidence="1">IL203A</strain>
    </source>
</reference>
<feature type="non-terminal residue" evidence="1">
    <location>
        <position position="1"/>
    </location>
</feature>
<gene>
    <name evidence="1" type="ORF">DHETER_LOCUS13901</name>
</gene>
<proteinExistence type="predicted"/>
<feature type="non-terminal residue" evidence="1">
    <location>
        <position position="46"/>
    </location>
</feature>
<evidence type="ECO:0000313" key="1">
    <source>
        <dbReference type="EMBL" id="CAG8738509.1"/>
    </source>
</evidence>
<dbReference type="EMBL" id="CAJVPU010040082">
    <property type="protein sequence ID" value="CAG8738509.1"/>
    <property type="molecule type" value="Genomic_DNA"/>
</dbReference>
<dbReference type="Proteomes" id="UP000789702">
    <property type="component" value="Unassembled WGS sequence"/>
</dbReference>
<comment type="caution">
    <text evidence="1">The sequence shown here is derived from an EMBL/GenBank/DDBJ whole genome shotgun (WGS) entry which is preliminary data.</text>
</comment>
<protein>
    <submittedName>
        <fullName evidence="1">4104_t:CDS:1</fullName>
    </submittedName>
</protein>
<accession>A0ACA9Q5P6</accession>